<evidence type="ECO:0000313" key="2">
    <source>
        <dbReference type="EMBL" id="GAE25397.1"/>
    </source>
</evidence>
<dbReference type="OrthoDB" id="2943972at2"/>
<dbReference type="Pfam" id="PF13314">
    <property type="entry name" value="DUF4083"/>
    <property type="match status" value="1"/>
</dbReference>
<evidence type="ECO:0008006" key="4">
    <source>
        <dbReference type="Google" id="ProtNLM"/>
    </source>
</evidence>
<dbReference type="AlphaFoldDB" id="W4Q076"/>
<keyword evidence="1" id="KW-1133">Transmembrane helix</keyword>
<gene>
    <name evidence="2" type="ORF">JCM9140_1389</name>
</gene>
<evidence type="ECO:0000313" key="3">
    <source>
        <dbReference type="Proteomes" id="UP000018890"/>
    </source>
</evidence>
<accession>W4Q076</accession>
<dbReference type="EMBL" id="BAUT01000009">
    <property type="protein sequence ID" value="GAE25397.1"/>
    <property type="molecule type" value="Genomic_DNA"/>
</dbReference>
<proteinExistence type="predicted"/>
<dbReference type="RefSeq" id="WP_034743742.1">
    <property type="nucleotide sequence ID" value="NZ_BAUT01000009.1"/>
</dbReference>
<protein>
    <recommendedName>
        <fullName evidence="4">DUF4083 domain-containing protein</fullName>
    </recommendedName>
</protein>
<organism evidence="2 3">
    <name type="scientific">Halalkalibacter wakoensis JCM 9140</name>
    <dbReference type="NCBI Taxonomy" id="1236970"/>
    <lineage>
        <taxon>Bacteria</taxon>
        <taxon>Bacillati</taxon>
        <taxon>Bacillota</taxon>
        <taxon>Bacilli</taxon>
        <taxon>Bacillales</taxon>
        <taxon>Bacillaceae</taxon>
        <taxon>Halalkalibacter</taxon>
    </lineage>
</organism>
<dbReference type="InterPro" id="IPR025143">
    <property type="entry name" value="DUF4083"/>
</dbReference>
<sequence length="65" mass="7511">MDVAWGSVIYQLVTFGLIILFAVSFTLFIRRLLVNSASKQRQNKEIGEKLDRIIELLEEEKNQGK</sequence>
<keyword evidence="1" id="KW-0812">Transmembrane</keyword>
<dbReference type="Proteomes" id="UP000018890">
    <property type="component" value="Unassembled WGS sequence"/>
</dbReference>
<name>W4Q076_9BACI</name>
<keyword evidence="3" id="KW-1185">Reference proteome</keyword>
<comment type="caution">
    <text evidence="2">The sequence shown here is derived from an EMBL/GenBank/DDBJ whole genome shotgun (WGS) entry which is preliminary data.</text>
</comment>
<evidence type="ECO:0000256" key="1">
    <source>
        <dbReference type="SAM" id="Phobius"/>
    </source>
</evidence>
<feature type="transmembrane region" description="Helical" evidence="1">
    <location>
        <begin position="12"/>
        <end position="33"/>
    </location>
</feature>
<keyword evidence="1" id="KW-0472">Membrane</keyword>
<reference evidence="2" key="1">
    <citation type="journal article" date="2014" name="Genome Announc.">
        <title>Draft Genome Sequences of Three Alkaliphilic Bacillus Strains, Bacillus wakoensis JCM 9140T, Bacillus akibai JCM 9157T, and Bacillus hemicellulosilyticus JCM 9152T.</title>
        <authorList>
            <person name="Yuki M."/>
            <person name="Oshima K."/>
            <person name="Suda W."/>
            <person name="Oshida Y."/>
            <person name="Kitamura K."/>
            <person name="Iida T."/>
            <person name="Hattori M."/>
            <person name="Ohkuma M."/>
        </authorList>
    </citation>
    <scope>NUCLEOTIDE SEQUENCE [LARGE SCALE GENOMIC DNA]</scope>
    <source>
        <strain evidence="2">JCM 9140</strain>
    </source>
</reference>